<dbReference type="PROSITE" id="PS50893">
    <property type="entry name" value="ABC_TRANSPORTER_2"/>
    <property type="match status" value="1"/>
</dbReference>
<evidence type="ECO:0000313" key="3">
    <source>
        <dbReference type="EMBL" id="CUQ90634.1"/>
    </source>
</evidence>
<dbReference type="Pfam" id="PF00005">
    <property type="entry name" value="ABC_tran"/>
    <property type="match status" value="1"/>
</dbReference>
<gene>
    <name evidence="3" type="primary">ybhF_7</name>
    <name evidence="3" type="ORF">ERS852502_02247</name>
</gene>
<evidence type="ECO:0000256" key="2">
    <source>
        <dbReference type="ARBA" id="ARBA00022840"/>
    </source>
</evidence>
<keyword evidence="1" id="KW-0547">Nucleotide-binding</keyword>
<keyword evidence="2 3" id="KW-0067">ATP-binding</keyword>
<dbReference type="AlphaFoldDB" id="A0A174YEL8"/>
<organism evidence="3 4">
    <name type="scientific">[Ruminococcus] torques</name>
    <dbReference type="NCBI Taxonomy" id="33039"/>
    <lineage>
        <taxon>Bacteria</taxon>
        <taxon>Bacillati</taxon>
        <taxon>Bacillota</taxon>
        <taxon>Clostridia</taxon>
        <taxon>Lachnospirales</taxon>
        <taxon>Lachnospiraceae</taxon>
        <taxon>Mediterraneibacter</taxon>
    </lineage>
</organism>
<dbReference type="InterPro" id="IPR027417">
    <property type="entry name" value="P-loop_NTPase"/>
</dbReference>
<proteinExistence type="predicted"/>
<evidence type="ECO:0000313" key="4">
    <source>
        <dbReference type="Proteomes" id="UP000078383"/>
    </source>
</evidence>
<dbReference type="PANTHER" id="PTHR43158:SF1">
    <property type="entry name" value="ABC TRANSPORTER, ATP-BINDING PROTEIN"/>
    <property type="match status" value="1"/>
</dbReference>
<dbReference type="InterPro" id="IPR003439">
    <property type="entry name" value="ABC_transporter-like_ATP-bd"/>
</dbReference>
<reference evidence="3 4" key="1">
    <citation type="submission" date="2015-09" db="EMBL/GenBank/DDBJ databases">
        <authorList>
            <consortium name="Pathogen Informatics"/>
        </authorList>
    </citation>
    <scope>NUCLEOTIDE SEQUENCE [LARGE SCALE GENOMIC DNA]</scope>
    <source>
        <strain evidence="3 4">2789STDY5834889</strain>
    </source>
</reference>
<dbReference type="CDD" id="cd03230">
    <property type="entry name" value="ABC_DR_subfamily_A"/>
    <property type="match status" value="1"/>
</dbReference>
<dbReference type="GeneID" id="303259412"/>
<dbReference type="OrthoDB" id="9804819at2"/>
<dbReference type="GO" id="GO:0005524">
    <property type="term" value="F:ATP binding"/>
    <property type="evidence" value="ECO:0007669"/>
    <property type="project" value="UniProtKB-KW"/>
</dbReference>
<accession>A0A174YEL8</accession>
<sequence>MMLEYRNITKKFGNKEAVKELTLKLKKGTIYGLLGENGSGKTTLMKMAAGLTQPTEGEILFEGHPLSYQDKASIAYMSTEPFFYSYMKVKDVEEYYADFFEDFDREQFRKTIERLGLNEEMKASAMSSGMNAKLKAAATLARKADLLLLDEPLNGVDYKAREEIIALILEEADENRTMVISTHLIEEVESFIEDAIFIKDGQLVDVVNVETERMTTGNSLAELYLQKM</sequence>
<dbReference type="InterPro" id="IPR003593">
    <property type="entry name" value="AAA+_ATPase"/>
</dbReference>
<protein>
    <submittedName>
        <fullName evidence="3">Uncharacterized ABC transporter ATP-binding protein YbhF</fullName>
    </submittedName>
</protein>
<dbReference type="GO" id="GO:0016887">
    <property type="term" value="F:ATP hydrolysis activity"/>
    <property type="evidence" value="ECO:0007669"/>
    <property type="project" value="InterPro"/>
</dbReference>
<dbReference type="PANTHER" id="PTHR43158">
    <property type="entry name" value="SKFA PEPTIDE EXPORT ATP-BINDING PROTEIN SKFE"/>
    <property type="match status" value="1"/>
</dbReference>
<dbReference type="SMART" id="SM00382">
    <property type="entry name" value="AAA"/>
    <property type="match status" value="1"/>
</dbReference>
<dbReference type="SUPFAM" id="SSF52540">
    <property type="entry name" value="P-loop containing nucleoside triphosphate hydrolases"/>
    <property type="match status" value="1"/>
</dbReference>
<name>A0A174YEL8_9FIRM</name>
<dbReference type="Gene3D" id="3.40.50.300">
    <property type="entry name" value="P-loop containing nucleotide triphosphate hydrolases"/>
    <property type="match status" value="1"/>
</dbReference>
<evidence type="ECO:0000256" key="1">
    <source>
        <dbReference type="ARBA" id="ARBA00022741"/>
    </source>
</evidence>
<dbReference type="RefSeq" id="WP_015529320.1">
    <property type="nucleotide sequence ID" value="NZ_CZBR01000011.1"/>
</dbReference>
<dbReference type="Proteomes" id="UP000078383">
    <property type="component" value="Unassembled WGS sequence"/>
</dbReference>
<dbReference type="EMBL" id="CZBX01000010">
    <property type="protein sequence ID" value="CUQ90634.1"/>
    <property type="molecule type" value="Genomic_DNA"/>
</dbReference>